<organism evidence="4 5">
    <name type="scientific">Halospina denitrificans</name>
    <dbReference type="NCBI Taxonomy" id="332522"/>
    <lineage>
        <taxon>Bacteria</taxon>
        <taxon>Pseudomonadati</taxon>
        <taxon>Pseudomonadota</taxon>
        <taxon>Gammaproteobacteria</taxon>
        <taxon>Halospina</taxon>
    </lineage>
</organism>
<keyword evidence="2" id="KW-0812">Transmembrane</keyword>
<feature type="transmembrane region" description="Helical" evidence="2">
    <location>
        <begin position="110"/>
        <end position="132"/>
    </location>
</feature>
<evidence type="ECO:0000313" key="4">
    <source>
        <dbReference type="EMBL" id="TDT37803.1"/>
    </source>
</evidence>
<dbReference type="Pfam" id="PF09990">
    <property type="entry name" value="DUF2231"/>
    <property type="match status" value="1"/>
</dbReference>
<feature type="compositionally biased region" description="Basic and acidic residues" evidence="1">
    <location>
        <begin position="189"/>
        <end position="207"/>
    </location>
</feature>
<name>A0A4R7JL97_9GAMM</name>
<dbReference type="RefSeq" id="WP_133736993.1">
    <property type="nucleotide sequence ID" value="NZ_SOAX01000007.1"/>
</dbReference>
<sequence>MIEIVPNWHPIWVHFPVALLTIATVFFLAGLVLPDRAGERVTAAARWNLAAGALLLIPTLVTGYLAYNSVAHDAAGHQAMERHMTAAWVVAVLFAVAVLLAWLDRFRARGAGVVLTIVLLIGTGAVGVTGYLGAENVYRHGLGVERLPEGVSNQAAPRGAEQQPEQTGGGVSGAAPEQERASQDTSEDEGQKASDVPEGHEGHDHEH</sequence>
<keyword evidence="2" id="KW-0472">Membrane</keyword>
<dbReference type="InterPro" id="IPR019251">
    <property type="entry name" value="DUF2231_TM"/>
</dbReference>
<evidence type="ECO:0000313" key="5">
    <source>
        <dbReference type="Proteomes" id="UP000295830"/>
    </source>
</evidence>
<dbReference type="OrthoDB" id="5574313at2"/>
<keyword evidence="2" id="KW-1133">Transmembrane helix</keyword>
<evidence type="ECO:0000259" key="3">
    <source>
        <dbReference type="Pfam" id="PF09990"/>
    </source>
</evidence>
<feature type="transmembrane region" description="Helical" evidence="2">
    <location>
        <begin position="86"/>
        <end position="103"/>
    </location>
</feature>
<keyword evidence="5" id="KW-1185">Reference proteome</keyword>
<dbReference type="EMBL" id="SOAX01000007">
    <property type="protein sequence ID" value="TDT37803.1"/>
    <property type="molecule type" value="Genomic_DNA"/>
</dbReference>
<evidence type="ECO:0000256" key="2">
    <source>
        <dbReference type="SAM" id="Phobius"/>
    </source>
</evidence>
<comment type="caution">
    <text evidence="4">The sequence shown here is derived from an EMBL/GenBank/DDBJ whole genome shotgun (WGS) entry which is preliminary data.</text>
</comment>
<proteinExistence type="predicted"/>
<dbReference type="AlphaFoldDB" id="A0A4R7JL97"/>
<feature type="transmembrane region" description="Helical" evidence="2">
    <location>
        <begin position="45"/>
        <end position="66"/>
    </location>
</feature>
<accession>A0A4R7JL97</accession>
<feature type="transmembrane region" description="Helical" evidence="2">
    <location>
        <begin position="12"/>
        <end position="33"/>
    </location>
</feature>
<dbReference type="Proteomes" id="UP000295830">
    <property type="component" value="Unassembled WGS sequence"/>
</dbReference>
<reference evidence="4 5" key="1">
    <citation type="submission" date="2019-03" db="EMBL/GenBank/DDBJ databases">
        <title>Genomic Encyclopedia of Type Strains, Phase IV (KMG-IV): sequencing the most valuable type-strain genomes for metagenomic binning, comparative biology and taxonomic classification.</title>
        <authorList>
            <person name="Goeker M."/>
        </authorList>
    </citation>
    <scope>NUCLEOTIDE SEQUENCE [LARGE SCALE GENOMIC DNA]</scope>
    <source>
        <strain evidence="4 5">DSM 15505</strain>
    </source>
</reference>
<feature type="domain" description="DUF2231" evidence="3">
    <location>
        <begin position="9"/>
        <end position="145"/>
    </location>
</feature>
<gene>
    <name evidence="4" type="ORF">DES49_2763</name>
</gene>
<protein>
    <submittedName>
        <fullName evidence="4">Putative membrane protein</fullName>
    </submittedName>
</protein>
<feature type="region of interest" description="Disordered" evidence="1">
    <location>
        <begin position="152"/>
        <end position="207"/>
    </location>
</feature>
<evidence type="ECO:0000256" key="1">
    <source>
        <dbReference type="SAM" id="MobiDB-lite"/>
    </source>
</evidence>